<feature type="domain" description="Glycosyl transferase family 1" evidence="1">
    <location>
        <begin position="168"/>
        <end position="303"/>
    </location>
</feature>
<organism evidence="2 3">
    <name type="scientific">Mucilaginibacter panaciglaebae</name>
    <dbReference type="NCBI Taxonomy" id="502331"/>
    <lineage>
        <taxon>Bacteria</taxon>
        <taxon>Pseudomonadati</taxon>
        <taxon>Bacteroidota</taxon>
        <taxon>Sphingobacteriia</taxon>
        <taxon>Sphingobacteriales</taxon>
        <taxon>Sphingobacteriaceae</taxon>
        <taxon>Mucilaginibacter</taxon>
    </lineage>
</organism>
<accession>A0ABP7W9X1</accession>
<comment type="caution">
    <text evidence="2">The sequence shown here is derived from an EMBL/GenBank/DDBJ whole genome shotgun (WGS) entry which is preliminary data.</text>
</comment>
<dbReference type="PANTHER" id="PTHR12526:SF595">
    <property type="entry name" value="BLL5217 PROTEIN"/>
    <property type="match status" value="1"/>
</dbReference>
<dbReference type="InterPro" id="IPR001296">
    <property type="entry name" value="Glyco_trans_1"/>
</dbReference>
<evidence type="ECO:0000259" key="1">
    <source>
        <dbReference type="Pfam" id="PF00534"/>
    </source>
</evidence>
<dbReference type="SUPFAM" id="SSF53756">
    <property type="entry name" value="UDP-Glycosyltransferase/glycogen phosphorylase"/>
    <property type="match status" value="1"/>
</dbReference>
<sequence length="334" mass="37365">MDPGIPVPPELYGGHERLVHLFAEEYTRLGHQVTLLAGPDSRCSGDVVTFGTNDLQRSNIKKYKEVFFVWKYLSKTYNNFDLIHNFGRLIYLLPVLNKPVKKIMTYGRPVSHTGIKLANALPNKNLIFTACSDSCVSTGNVAGNWKTVYNAIDFSAYQINEIMASDAPLIFLGRLDKVKGVHTAIKAAKNTENKLLIAGNISHTSDNYTYFKNEIEPQIDGVQVEYVGPLNDAEKNRYLGQAKALLFPIEWDEPFGIVMIEAMACGTPVIGFRRGSVPEVITEGVNGFIVQNAEEMSEKISLLGTIDRNHCREVALNRFDVKIIAQQYLKVFND</sequence>
<name>A0ABP7W9X1_9SPHI</name>
<proteinExistence type="predicted"/>
<keyword evidence="3" id="KW-1185">Reference proteome</keyword>
<protein>
    <submittedName>
        <fullName evidence="2">Glycosyltransferase family 4 protein</fullName>
    </submittedName>
</protein>
<dbReference type="PANTHER" id="PTHR12526">
    <property type="entry name" value="GLYCOSYLTRANSFERASE"/>
    <property type="match status" value="1"/>
</dbReference>
<reference evidence="3" key="1">
    <citation type="journal article" date="2019" name="Int. J. Syst. Evol. Microbiol.">
        <title>The Global Catalogue of Microorganisms (GCM) 10K type strain sequencing project: providing services to taxonomists for standard genome sequencing and annotation.</title>
        <authorList>
            <consortium name="The Broad Institute Genomics Platform"/>
            <consortium name="The Broad Institute Genome Sequencing Center for Infectious Disease"/>
            <person name="Wu L."/>
            <person name="Ma J."/>
        </authorList>
    </citation>
    <scope>NUCLEOTIDE SEQUENCE [LARGE SCALE GENOMIC DNA]</scope>
    <source>
        <strain evidence="3">JCM 17085</strain>
    </source>
</reference>
<evidence type="ECO:0000313" key="3">
    <source>
        <dbReference type="Proteomes" id="UP001500841"/>
    </source>
</evidence>
<evidence type="ECO:0000313" key="2">
    <source>
        <dbReference type="EMBL" id="GAA4084446.1"/>
    </source>
</evidence>
<dbReference type="Gene3D" id="3.40.50.2000">
    <property type="entry name" value="Glycogen Phosphorylase B"/>
    <property type="match status" value="2"/>
</dbReference>
<dbReference type="Pfam" id="PF00534">
    <property type="entry name" value="Glycos_transf_1"/>
    <property type="match status" value="1"/>
</dbReference>
<dbReference type="EMBL" id="BAABCV010000001">
    <property type="protein sequence ID" value="GAA4084446.1"/>
    <property type="molecule type" value="Genomic_DNA"/>
</dbReference>
<dbReference type="Proteomes" id="UP001500841">
    <property type="component" value="Unassembled WGS sequence"/>
</dbReference>
<gene>
    <name evidence="2" type="ORF">GCM10022392_01480</name>
</gene>